<evidence type="ECO:0000259" key="15">
    <source>
        <dbReference type="PROSITE" id="PS51449"/>
    </source>
</evidence>
<dbReference type="GO" id="GO:0035597">
    <property type="term" value="F:tRNA-2-methylthio-N(6)-dimethylallyladenosine(37) synthase activity"/>
    <property type="evidence" value="ECO:0007669"/>
    <property type="project" value="UniProtKB-EC"/>
</dbReference>
<evidence type="ECO:0000256" key="1">
    <source>
        <dbReference type="ARBA" id="ARBA00003234"/>
    </source>
</evidence>
<dbReference type="InterPro" id="IPR005839">
    <property type="entry name" value="Methylthiotransferase"/>
</dbReference>
<dbReference type="Gene3D" id="3.80.30.20">
    <property type="entry name" value="tm_1862 like domain"/>
    <property type="match status" value="1"/>
</dbReference>
<feature type="domain" description="Radical SAM core" evidence="16">
    <location>
        <begin position="153"/>
        <end position="387"/>
    </location>
</feature>
<dbReference type="InterPro" id="IPR038135">
    <property type="entry name" value="Methylthiotransferase_N_sf"/>
</dbReference>
<dbReference type="PROSITE" id="PS51918">
    <property type="entry name" value="RADICAL_SAM"/>
    <property type="match status" value="1"/>
</dbReference>
<organism evidence="17 18">
    <name type="scientific">Nibricoccus aquaticus</name>
    <dbReference type="NCBI Taxonomy" id="2576891"/>
    <lineage>
        <taxon>Bacteria</taxon>
        <taxon>Pseudomonadati</taxon>
        <taxon>Verrucomicrobiota</taxon>
        <taxon>Opitutia</taxon>
        <taxon>Opitutales</taxon>
        <taxon>Opitutaceae</taxon>
        <taxon>Nibricoccus</taxon>
    </lineage>
</organism>
<dbReference type="Proteomes" id="UP000217265">
    <property type="component" value="Chromosome"/>
</dbReference>
<evidence type="ECO:0000256" key="13">
    <source>
        <dbReference type="HAMAP-Rule" id="MF_01864"/>
    </source>
</evidence>
<evidence type="ECO:0000256" key="9">
    <source>
        <dbReference type="ARBA" id="ARBA00033765"/>
    </source>
</evidence>
<dbReference type="Pfam" id="PF00919">
    <property type="entry name" value="UPF0004"/>
    <property type="match status" value="1"/>
</dbReference>
<dbReference type="InterPro" id="IPR002792">
    <property type="entry name" value="TRAM_dom"/>
</dbReference>
<dbReference type="PROSITE" id="PS51449">
    <property type="entry name" value="MTTASE_N"/>
    <property type="match status" value="1"/>
</dbReference>
<dbReference type="PANTHER" id="PTHR43020:SF2">
    <property type="entry name" value="MITOCHONDRIAL TRNA METHYLTHIOTRANSFERASE CDK5RAP1"/>
    <property type="match status" value="1"/>
</dbReference>
<evidence type="ECO:0000256" key="4">
    <source>
        <dbReference type="ARBA" id="ARBA00022679"/>
    </source>
</evidence>
<dbReference type="InterPro" id="IPR020612">
    <property type="entry name" value="Methylthiotransferase_CS"/>
</dbReference>
<comment type="similarity">
    <text evidence="13">Belongs to the methylthiotransferase family. MiaB subfamily.</text>
</comment>
<dbReference type="PANTHER" id="PTHR43020">
    <property type="entry name" value="CDK5 REGULATORY SUBUNIT-ASSOCIATED PROTEIN 1"/>
    <property type="match status" value="1"/>
</dbReference>
<dbReference type="SFLD" id="SFLDG01061">
    <property type="entry name" value="methylthiotransferase"/>
    <property type="match status" value="1"/>
</dbReference>
<dbReference type="InterPro" id="IPR013848">
    <property type="entry name" value="Methylthiotransferase_N"/>
</dbReference>
<dbReference type="Gene3D" id="3.40.50.12160">
    <property type="entry name" value="Methylthiotransferase, N-terminal domain"/>
    <property type="match status" value="1"/>
</dbReference>
<dbReference type="GO" id="GO:0051539">
    <property type="term" value="F:4 iron, 4 sulfur cluster binding"/>
    <property type="evidence" value="ECO:0007669"/>
    <property type="project" value="UniProtKB-UniRule"/>
</dbReference>
<evidence type="ECO:0000313" key="18">
    <source>
        <dbReference type="Proteomes" id="UP000217265"/>
    </source>
</evidence>
<feature type="domain" description="MTTase N-terminal" evidence="15">
    <location>
        <begin position="2"/>
        <end position="118"/>
    </location>
</feature>
<dbReference type="SUPFAM" id="SSF102114">
    <property type="entry name" value="Radical SAM enzymes"/>
    <property type="match status" value="1"/>
</dbReference>
<keyword evidence="13" id="KW-0819">tRNA processing</keyword>
<dbReference type="EC" id="2.8.4.3" evidence="9 13"/>
<proteinExistence type="inferred from homology"/>
<name>A0A290QHA8_9BACT</name>
<keyword evidence="7 13" id="KW-0408">Iron</keyword>
<dbReference type="Pfam" id="PF04055">
    <property type="entry name" value="Radical_SAM"/>
    <property type="match status" value="1"/>
</dbReference>
<dbReference type="Pfam" id="PF01938">
    <property type="entry name" value="TRAM"/>
    <property type="match status" value="1"/>
</dbReference>
<keyword evidence="18" id="KW-1185">Reference proteome</keyword>
<dbReference type="KEGG" id="vbh:CMV30_07130"/>
<feature type="binding site" evidence="13">
    <location>
        <position position="11"/>
    </location>
    <ligand>
        <name>[4Fe-4S] cluster</name>
        <dbReference type="ChEBI" id="CHEBI:49883"/>
        <label>1</label>
    </ligand>
</feature>
<evidence type="ECO:0000259" key="16">
    <source>
        <dbReference type="PROSITE" id="PS51918"/>
    </source>
</evidence>
<evidence type="ECO:0000256" key="5">
    <source>
        <dbReference type="ARBA" id="ARBA00022691"/>
    </source>
</evidence>
<evidence type="ECO:0000256" key="2">
    <source>
        <dbReference type="ARBA" id="ARBA00022485"/>
    </source>
</evidence>
<evidence type="ECO:0000256" key="7">
    <source>
        <dbReference type="ARBA" id="ARBA00023004"/>
    </source>
</evidence>
<dbReference type="OrthoDB" id="9805215at2"/>
<evidence type="ECO:0000313" key="17">
    <source>
        <dbReference type="EMBL" id="ATC63741.1"/>
    </source>
</evidence>
<dbReference type="EMBL" id="CP023344">
    <property type="protein sequence ID" value="ATC63741.1"/>
    <property type="molecule type" value="Genomic_DNA"/>
</dbReference>
<evidence type="ECO:0000259" key="14">
    <source>
        <dbReference type="PROSITE" id="PS50926"/>
    </source>
</evidence>
<dbReference type="InterPro" id="IPR058240">
    <property type="entry name" value="rSAM_sf"/>
</dbReference>
<dbReference type="PROSITE" id="PS01278">
    <property type="entry name" value="MTTASE_RADICAL"/>
    <property type="match status" value="1"/>
</dbReference>
<dbReference type="InterPro" id="IPR006638">
    <property type="entry name" value="Elp3/MiaA/NifB-like_rSAM"/>
</dbReference>
<dbReference type="NCBIfam" id="TIGR00089">
    <property type="entry name" value="MiaB/RimO family radical SAM methylthiotransferase"/>
    <property type="match status" value="1"/>
</dbReference>
<dbReference type="GO" id="GO:0046872">
    <property type="term" value="F:metal ion binding"/>
    <property type="evidence" value="ECO:0007669"/>
    <property type="project" value="UniProtKB-KW"/>
</dbReference>
<feature type="binding site" evidence="13">
    <location>
        <position position="81"/>
    </location>
    <ligand>
        <name>[4Fe-4S] cluster</name>
        <dbReference type="ChEBI" id="CHEBI:49883"/>
        <label>1</label>
    </ligand>
</feature>
<dbReference type="SFLD" id="SFLDS00029">
    <property type="entry name" value="Radical_SAM"/>
    <property type="match status" value="1"/>
</dbReference>
<dbReference type="SMART" id="SM00729">
    <property type="entry name" value="Elp3"/>
    <property type="match status" value="1"/>
</dbReference>
<dbReference type="GO" id="GO:0005829">
    <property type="term" value="C:cytosol"/>
    <property type="evidence" value="ECO:0007669"/>
    <property type="project" value="TreeGrafter"/>
</dbReference>
<keyword evidence="5 13" id="KW-0949">S-adenosyl-L-methionine</keyword>
<keyword evidence="3 13" id="KW-0963">Cytoplasm</keyword>
<gene>
    <name evidence="13" type="primary">miaB</name>
    <name evidence="17" type="ORF">CMV30_07130</name>
</gene>
<feature type="binding site" evidence="13">
    <location>
        <position position="171"/>
    </location>
    <ligand>
        <name>[4Fe-4S] cluster</name>
        <dbReference type="ChEBI" id="CHEBI:49883"/>
        <label>2</label>
        <note>4Fe-4S-S-AdoMet</note>
    </ligand>
</feature>
<dbReference type="FunFam" id="3.80.30.20:FF:000001">
    <property type="entry name" value="tRNA-2-methylthio-N(6)-dimethylallyladenosine synthase 2"/>
    <property type="match status" value="1"/>
</dbReference>
<dbReference type="InterPro" id="IPR007197">
    <property type="entry name" value="rSAM"/>
</dbReference>
<dbReference type="HAMAP" id="MF_01864">
    <property type="entry name" value="tRNA_metthiotr_MiaB"/>
    <property type="match status" value="1"/>
</dbReference>
<comment type="catalytic activity">
    <reaction evidence="13">
        <text>N(6)-dimethylallyladenosine(37) in tRNA + (sulfur carrier)-SH + AH2 + 2 S-adenosyl-L-methionine = 2-methylsulfanyl-N(6)-dimethylallyladenosine(37) in tRNA + (sulfur carrier)-H + 5'-deoxyadenosine + L-methionine + A + S-adenosyl-L-homocysteine + 2 H(+)</text>
        <dbReference type="Rhea" id="RHEA:37067"/>
        <dbReference type="Rhea" id="RHEA-COMP:10375"/>
        <dbReference type="Rhea" id="RHEA-COMP:10376"/>
        <dbReference type="Rhea" id="RHEA-COMP:14737"/>
        <dbReference type="Rhea" id="RHEA-COMP:14739"/>
        <dbReference type="ChEBI" id="CHEBI:13193"/>
        <dbReference type="ChEBI" id="CHEBI:15378"/>
        <dbReference type="ChEBI" id="CHEBI:17319"/>
        <dbReference type="ChEBI" id="CHEBI:17499"/>
        <dbReference type="ChEBI" id="CHEBI:29917"/>
        <dbReference type="ChEBI" id="CHEBI:57844"/>
        <dbReference type="ChEBI" id="CHEBI:57856"/>
        <dbReference type="ChEBI" id="CHEBI:59789"/>
        <dbReference type="ChEBI" id="CHEBI:64428"/>
        <dbReference type="ChEBI" id="CHEBI:74415"/>
        <dbReference type="ChEBI" id="CHEBI:74417"/>
        <dbReference type="EC" id="2.8.4.3"/>
    </reaction>
</comment>
<dbReference type="PROSITE" id="PS50926">
    <property type="entry name" value="TRAM"/>
    <property type="match status" value="1"/>
</dbReference>
<dbReference type="InterPro" id="IPR023404">
    <property type="entry name" value="rSAM_horseshoe"/>
</dbReference>
<reference evidence="17 18" key="1">
    <citation type="submission" date="2017-09" db="EMBL/GenBank/DDBJ databases">
        <title>Complete genome sequence of Verrucomicrobial strain HZ-65, isolated from freshwater.</title>
        <authorList>
            <person name="Choi A."/>
        </authorList>
    </citation>
    <scope>NUCLEOTIDE SEQUENCE [LARGE SCALE GENOMIC DNA]</scope>
    <source>
        <strain evidence="17 18">HZ-65</strain>
    </source>
</reference>
<sequence length="456" mass="50737">MNRVYIKTYGCQMNERDSEAVAAMLRARGYRIVGSEDECDVMLLNTCSVRDAAEQKAIGRAANVQSRKKKNPDFVLGILGCMAQNRGAELLDKLPDVDLIVGTQKFHQVPDYLDNLRAAREAGVPIAETIIDIGEEAGSQNTIKDHLELDAGATPQVSAFVSIQQGCNMDCAFCIVPKTRGDERSRPMDDIVAECRQLAAKGVREITLLGQIVTSYGRRDYTHTGGVSPFTQLLEKVNAIEGIERIRFTSPHPRGFKQDLVDAYGKLSKLCEYVHLPMQSGSDRILKAMNRPYTRERYREIVQSLRAVKPDMYFSTDVIVGFPGETDEDFEQTRALFAECNYDMAYVFKYSIRSGTPAAELGDQISDEVKERRNQALLEIMQANSLRRSSELVGTVQEVLVEGPDKTGQRFTGRTRGNRVAIFEADARLIGQLVPLRIERASVSSLYGELVLSGVS</sequence>
<keyword evidence="2 13" id="KW-0004">4Fe-4S</keyword>
<dbReference type="NCBIfam" id="TIGR01574">
    <property type="entry name" value="miaB-methiolase"/>
    <property type="match status" value="1"/>
</dbReference>
<comment type="function">
    <text evidence="1 13">Catalyzes the methylthiolation of N6-(dimethylallyl)adenosine (i(6)A), leading to the formation of 2-methylthio-N6-(dimethylallyl)adenosine (ms(2)i(6)A) at position 37 in tRNAs that read codons beginning with uridine.</text>
</comment>
<dbReference type="InterPro" id="IPR006463">
    <property type="entry name" value="MiaB_methiolase"/>
</dbReference>
<evidence type="ECO:0000256" key="6">
    <source>
        <dbReference type="ARBA" id="ARBA00022723"/>
    </source>
</evidence>
<evidence type="ECO:0000256" key="8">
    <source>
        <dbReference type="ARBA" id="ARBA00023014"/>
    </source>
</evidence>
<comment type="cofactor">
    <cofactor evidence="13">
        <name>[4Fe-4S] cluster</name>
        <dbReference type="ChEBI" id="CHEBI:49883"/>
    </cofactor>
    <text evidence="13">Binds 2 [4Fe-4S] clusters. One cluster is coordinated with 3 cysteines and an exchangeable S-adenosyl-L-methionine.</text>
</comment>
<accession>A0A290QHA8</accession>
<dbReference type="SFLD" id="SFLDG01082">
    <property type="entry name" value="B12-binding_domain_containing"/>
    <property type="match status" value="1"/>
</dbReference>
<comment type="subcellular location">
    <subcellularLocation>
        <location evidence="13">Cytoplasm</location>
    </subcellularLocation>
</comment>
<comment type="subunit">
    <text evidence="13">Monomer.</text>
</comment>
<keyword evidence="6 13" id="KW-0479">Metal-binding</keyword>
<feature type="domain" description="TRAM" evidence="14">
    <location>
        <begin position="390"/>
        <end position="452"/>
    </location>
</feature>
<dbReference type="AlphaFoldDB" id="A0A290QHA8"/>
<dbReference type="SFLD" id="SFLDF00273">
    <property type="entry name" value="(dimethylallyl)adenosine_tRNA"/>
    <property type="match status" value="1"/>
</dbReference>
<feature type="binding site" evidence="13">
    <location>
        <position position="167"/>
    </location>
    <ligand>
        <name>[4Fe-4S] cluster</name>
        <dbReference type="ChEBI" id="CHEBI:49883"/>
        <label>2</label>
        <note>4Fe-4S-S-AdoMet</note>
    </ligand>
</feature>
<feature type="binding site" evidence="13">
    <location>
        <position position="47"/>
    </location>
    <ligand>
        <name>[4Fe-4S] cluster</name>
        <dbReference type="ChEBI" id="CHEBI:49883"/>
        <label>1</label>
    </ligand>
</feature>
<keyword evidence="8 13" id="KW-0411">Iron-sulfur</keyword>
<dbReference type="CDD" id="cd01335">
    <property type="entry name" value="Radical_SAM"/>
    <property type="match status" value="1"/>
</dbReference>
<dbReference type="FunFam" id="3.40.50.12160:FF:000003">
    <property type="entry name" value="CDK5 regulatory subunit-associated protein 1"/>
    <property type="match status" value="1"/>
</dbReference>
<evidence type="ECO:0000256" key="11">
    <source>
        <dbReference type="ARBA" id="ARBA00080698"/>
    </source>
</evidence>
<evidence type="ECO:0000256" key="10">
    <source>
        <dbReference type="ARBA" id="ARBA00068570"/>
    </source>
</evidence>
<feature type="binding site" evidence="13">
    <location>
        <position position="174"/>
    </location>
    <ligand>
        <name>[4Fe-4S] cluster</name>
        <dbReference type="ChEBI" id="CHEBI:49883"/>
        <label>2</label>
        <note>4Fe-4S-S-AdoMet</note>
    </ligand>
</feature>
<evidence type="ECO:0000256" key="12">
    <source>
        <dbReference type="ARBA" id="ARBA00081141"/>
    </source>
</evidence>
<dbReference type="RefSeq" id="WP_096055373.1">
    <property type="nucleotide sequence ID" value="NZ_CP023344.1"/>
</dbReference>
<keyword evidence="4 13" id="KW-0808">Transferase</keyword>
<protein>
    <recommendedName>
        <fullName evidence="10 13">tRNA-2-methylthio-N(6)-dimethylallyladenosine synthase</fullName>
        <ecNumber evidence="9 13">2.8.4.3</ecNumber>
    </recommendedName>
    <alternativeName>
        <fullName evidence="12 13">(Dimethylallyl)adenosine tRNA methylthiotransferase MiaB</fullName>
    </alternativeName>
    <alternativeName>
        <fullName evidence="11 13">tRNA-i(6)A37 methylthiotransferase</fullName>
    </alternativeName>
</protein>
<evidence type="ECO:0000256" key="3">
    <source>
        <dbReference type="ARBA" id="ARBA00022490"/>
    </source>
</evidence>